<accession>A0A250X524</accession>
<name>A0A250X524_9CHLO</name>
<proteinExistence type="predicted"/>
<dbReference type="AlphaFoldDB" id="A0A250X524"/>
<keyword evidence="2" id="KW-1185">Reference proteome</keyword>
<protein>
    <submittedName>
        <fullName evidence="1">Uncharacterized protein</fullName>
    </submittedName>
</protein>
<sequence>MHNRDKLMKVAFDGIGSFPLSNIVKARQVQQNVVSKNLGKAVHKVEVAANQNIVGRAVIGTAGAVVGTAGTVVKGAGEMVVGTAGFVARGAGKAASRLRGYGPGGAEEEEASALMVTAGISRIESLVDKESIEAARCFI</sequence>
<comment type="caution">
    <text evidence="1">The sequence shown here is derived from an EMBL/GenBank/DDBJ whole genome shotgun (WGS) entry which is preliminary data.</text>
</comment>
<reference evidence="1 2" key="1">
    <citation type="submission" date="2017-08" db="EMBL/GenBank/DDBJ databases">
        <title>Acidophilic green algal genome provides insights into adaptation to an acidic environment.</title>
        <authorList>
            <person name="Hirooka S."/>
            <person name="Hirose Y."/>
            <person name="Kanesaki Y."/>
            <person name="Higuchi S."/>
            <person name="Fujiwara T."/>
            <person name="Onuma R."/>
            <person name="Era A."/>
            <person name="Ohbayashi R."/>
            <person name="Uzuka A."/>
            <person name="Nozaki H."/>
            <person name="Yoshikawa H."/>
            <person name="Miyagishima S.Y."/>
        </authorList>
    </citation>
    <scope>NUCLEOTIDE SEQUENCE [LARGE SCALE GENOMIC DNA]</scope>
    <source>
        <strain evidence="1 2">NIES-2499</strain>
    </source>
</reference>
<dbReference type="EMBL" id="BEGY01000027">
    <property type="protein sequence ID" value="GAX77860.1"/>
    <property type="molecule type" value="Genomic_DNA"/>
</dbReference>
<evidence type="ECO:0000313" key="1">
    <source>
        <dbReference type="EMBL" id="GAX77860.1"/>
    </source>
</evidence>
<dbReference type="Proteomes" id="UP000232323">
    <property type="component" value="Unassembled WGS sequence"/>
</dbReference>
<organism evidence="1 2">
    <name type="scientific">Chlamydomonas eustigma</name>
    <dbReference type="NCBI Taxonomy" id="1157962"/>
    <lineage>
        <taxon>Eukaryota</taxon>
        <taxon>Viridiplantae</taxon>
        <taxon>Chlorophyta</taxon>
        <taxon>core chlorophytes</taxon>
        <taxon>Chlorophyceae</taxon>
        <taxon>CS clade</taxon>
        <taxon>Chlamydomonadales</taxon>
        <taxon>Chlamydomonadaceae</taxon>
        <taxon>Chlamydomonas</taxon>
    </lineage>
</organism>
<evidence type="ECO:0000313" key="2">
    <source>
        <dbReference type="Proteomes" id="UP000232323"/>
    </source>
</evidence>
<gene>
    <name evidence="1" type="ORF">CEUSTIGMA_g5302.t1</name>
</gene>